<keyword evidence="20" id="KW-1185">Reference proteome</keyword>
<keyword evidence="11" id="KW-0511">Multifunctional enzyme</keyword>
<dbReference type="Proteomes" id="UP000541033">
    <property type="component" value="Unassembled WGS sequence"/>
</dbReference>
<dbReference type="EC" id="3.5.4.26" evidence="14"/>
<feature type="binding site" evidence="17">
    <location>
        <position position="88"/>
    </location>
    <ligand>
        <name>Zn(2+)</name>
        <dbReference type="ChEBI" id="CHEBI:29105"/>
        <note>catalytic</note>
    </ligand>
</feature>
<dbReference type="NCBIfam" id="TIGR00326">
    <property type="entry name" value="eubact_ribD"/>
    <property type="match status" value="1"/>
</dbReference>
<dbReference type="AlphaFoldDB" id="A0A7X5R3Y9"/>
<evidence type="ECO:0000313" key="20">
    <source>
        <dbReference type="Proteomes" id="UP000541033"/>
    </source>
</evidence>
<dbReference type="EMBL" id="JAAMOX010000003">
    <property type="protein sequence ID" value="NIH55186.1"/>
    <property type="molecule type" value="Genomic_DNA"/>
</dbReference>
<keyword evidence="7 14" id="KW-0479">Metal-binding</keyword>
<dbReference type="PANTHER" id="PTHR38011">
    <property type="entry name" value="DIHYDROFOLATE REDUCTASE FAMILY PROTEIN (AFU_ORTHOLOGUE AFUA_8G06820)"/>
    <property type="match status" value="1"/>
</dbReference>
<dbReference type="InterPro" id="IPR002125">
    <property type="entry name" value="CMP_dCMP_dom"/>
</dbReference>
<dbReference type="InterPro" id="IPR002734">
    <property type="entry name" value="RibDG_C"/>
</dbReference>
<dbReference type="InterPro" id="IPR016193">
    <property type="entry name" value="Cytidine_deaminase-like"/>
</dbReference>
<dbReference type="InterPro" id="IPR016192">
    <property type="entry name" value="APOBEC/CMP_deaminase_Zn-bd"/>
</dbReference>
<keyword evidence="8 14" id="KW-0862">Zinc</keyword>
<feature type="binding site" evidence="17">
    <location>
        <position position="97"/>
    </location>
    <ligand>
        <name>Zn(2+)</name>
        <dbReference type="ChEBI" id="CHEBI:29105"/>
        <note>catalytic</note>
    </ligand>
</feature>
<comment type="catalytic activity">
    <reaction evidence="13 14">
        <text>2,5-diamino-6-hydroxy-4-(5-phosphoribosylamino)-pyrimidine + H2O + H(+) = 5-amino-6-(5-phospho-D-ribosylamino)uracil + NH4(+)</text>
        <dbReference type="Rhea" id="RHEA:21868"/>
        <dbReference type="ChEBI" id="CHEBI:15377"/>
        <dbReference type="ChEBI" id="CHEBI:15378"/>
        <dbReference type="ChEBI" id="CHEBI:28938"/>
        <dbReference type="ChEBI" id="CHEBI:58453"/>
        <dbReference type="ChEBI" id="CHEBI:58614"/>
        <dbReference type="EC" id="3.5.4.26"/>
    </reaction>
</comment>
<dbReference type="CDD" id="cd01284">
    <property type="entry name" value="Riboflavin_deaminase-reductase"/>
    <property type="match status" value="1"/>
</dbReference>
<dbReference type="Gene3D" id="3.40.430.10">
    <property type="entry name" value="Dihydrofolate Reductase, subunit A"/>
    <property type="match status" value="2"/>
</dbReference>
<dbReference type="Pfam" id="PF00383">
    <property type="entry name" value="dCMP_cyt_deam_1"/>
    <property type="match status" value="1"/>
</dbReference>
<comment type="pathway">
    <text evidence="3 14">Cofactor biosynthesis; riboflavin biosynthesis; 5-amino-6-(D-ribitylamino)uracil from GTP: step 3/4.</text>
</comment>
<dbReference type="RefSeq" id="WP_167152168.1">
    <property type="nucleotide sequence ID" value="NZ_JAAMOX010000003.1"/>
</dbReference>
<feature type="binding site" evidence="16">
    <location>
        <position position="216"/>
    </location>
    <ligand>
        <name>substrate</name>
    </ligand>
</feature>
<evidence type="ECO:0000256" key="12">
    <source>
        <dbReference type="ARBA" id="ARBA00049861"/>
    </source>
</evidence>
<feature type="binding site" evidence="16">
    <location>
        <position position="180"/>
    </location>
    <ligand>
        <name>substrate</name>
    </ligand>
</feature>
<evidence type="ECO:0000256" key="16">
    <source>
        <dbReference type="PIRSR" id="PIRSR006769-2"/>
    </source>
</evidence>
<dbReference type="PANTHER" id="PTHR38011:SF7">
    <property type="entry name" value="2,5-DIAMINO-6-RIBOSYLAMINO-4(3H)-PYRIMIDINONE 5'-PHOSPHATE REDUCTASE"/>
    <property type="match status" value="1"/>
</dbReference>
<evidence type="ECO:0000256" key="5">
    <source>
        <dbReference type="ARBA" id="ARBA00007417"/>
    </source>
</evidence>
<dbReference type="EC" id="1.1.1.193" evidence="14"/>
<comment type="function">
    <text evidence="1 14">Converts 2,5-diamino-6-(ribosylamino)-4(3h)-pyrimidinone 5'-phosphate into 5-amino-6-(ribosylamino)-2,4(1h,3h)-pyrimidinedione 5'-phosphate.</text>
</comment>
<name>A0A7X5R3Y9_9MICO</name>
<keyword evidence="14 19" id="KW-0378">Hydrolase</keyword>
<dbReference type="PIRSF" id="PIRSF006769">
    <property type="entry name" value="RibD"/>
    <property type="match status" value="1"/>
</dbReference>
<keyword evidence="6 14" id="KW-0686">Riboflavin biosynthesis</keyword>
<evidence type="ECO:0000256" key="6">
    <source>
        <dbReference type="ARBA" id="ARBA00022619"/>
    </source>
</evidence>
<evidence type="ECO:0000256" key="4">
    <source>
        <dbReference type="ARBA" id="ARBA00005259"/>
    </source>
</evidence>
<evidence type="ECO:0000256" key="17">
    <source>
        <dbReference type="PIRSR" id="PIRSR006769-3"/>
    </source>
</evidence>
<feature type="binding site" evidence="16">
    <location>
        <position position="279"/>
    </location>
    <ligand>
        <name>substrate</name>
    </ligand>
</feature>
<organism evidence="19 20">
    <name type="scientific">Lysinibacter cavernae</name>
    <dbReference type="NCBI Taxonomy" id="1640652"/>
    <lineage>
        <taxon>Bacteria</taxon>
        <taxon>Bacillati</taxon>
        <taxon>Actinomycetota</taxon>
        <taxon>Actinomycetes</taxon>
        <taxon>Micrococcales</taxon>
        <taxon>Microbacteriaceae</taxon>
        <taxon>Lysinibacter</taxon>
    </lineage>
</organism>
<dbReference type="Gene3D" id="3.40.140.10">
    <property type="entry name" value="Cytidine Deaminase, domain 2"/>
    <property type="match status" value="1"/>
</dbReference>
<feature type="binding site" evidence="16">
    <location>
        <position position="182"/>
    </location>
    <ligand>
        <name>NADP(+)</name>
        <dbReference type="ChEBI" id="CHEBI:58349"/>
    </ligand>
</feature>
<dbReference type="PROSITE" id="PS51747">
    <property type="entry name" value="CYT_DCMP_DEAMINASES_2"/>
    <property type="match status" value="1"/>
</dbReference>
<feature type="binding site" evidence="16">
    <location>
        <position position="219"/>
    </location>
    <ligand>
        <name>substrate</name>
    </ligand>
</feature>
<feature type="binding site" evidence="16">
    <location>
        <position position="208"/>
    </location>
    <ligand>
        <name>NADP(+)</name>
        <dbReference type="ChEBI" id="CHEBI:58349"/>
    </ligand>
</feature>
<feature type="binding site" evidence="16">
    <location>
        <position position="166"/>
    </location>
    <ligand>
        <name>NADP(+)</name>
        <dbReference type="ChEBI" id="CHEBI:58349"/>
    </ligand>
</feature>
<evidence type="ECO:0000256" key="13">
    <source>
        <dbReference type="ARBA" id="ARBA00049886"/>
    </source>
</evidence>
<comment type="caution">
    <text evidence="19">The sequence shown here is derived from an EMBL/GenBank/DDBJ whole genome shotgun (WGS) entry which is preliminary data.</text>
</comment>
<dbReference type="Pfam" id="PF01872">
    <property type="entry name" value="RibD_C"/>
    <property type="match status" value="1"/>
</dbReference>
<evidence type="ECO:0000256" key="3">
    <source>
        <dbReference type="ARBA" id="ARBA00004910"/>
    </source>
</evidence>
<feature type="binding site" evidence="16">
    <location>
        <position position="212"/>
    </location>
    <ligand>
        <name>NADP(+)</name>
        <dbReference type="ChEBI" id="CHEBI:58349"/>
    </ligand>
</feature>
<comment type="catalytic activity">
    <reaction evidence="12 14">
        <text>5-amino-6-(5-phospho-D-ribitylamino)uracil + NADP(+) = 5-amino-6-(5-phospho-D-ribosylamino)uracil + NADPH + H(+)</text>
        <dbReference type="Rhea" id="RHEA:17845"/>
        <dbReference type="ChEBI" id="CHEBI:15378"/>
        <dbReference type="ChEBI" id="CHEBI:57783"/>
        <dbReference type="ChEBI" id="CHEBI:58349"/>
        <dbReference type="ChEBI" id="CHEBI:58421"/>
        <dbReference type="ChEBI" id="CHEBI:58453"/>
        <dbReference type="EC" id="1.1.1.193"/>
    </reaction>
</comment>
<evidence type="ECO:0000256" key="8">
    <source>
        <dbReference type="ARBA" id="ARBA00022833"/>
    </source>
</evidence>
<proteinExistence type="inferred from homology"/>
<accession>A0A7X5R3Y9</accession>
<comment type="cofactor">
    <cofactor evidence="14 17">
        <name>Zn(2+)</name>
        <dbReference type="ChEBI" id="CHEBI:29105"/>
    </cofactor>
    <text evidence="14 17">Binds 1 zinc ion.</text>
</comment>
<dbReference type="SUPFAM" id="SSF53927">
    <property type="entry name" value="Cytidine deaminase-like"/>
    <property type="match status" value="1"/>
</dbReference>
<evidence type="ECO:0000256" key="9">
    <source>
        <dbReference type="ARBA" id="ARBA00022857"/>
    </source>
</evidence>
<dbReference type="GO" id="GO:0008703">
    <property type="term" value="F:5-amino-6-(5-phosphoribosylamino)uracil reductase activity"/>
    <property type="evidence" value="ECO:0007669"/>
    <property type="project" value="UniProtKB-EC"/>
</dbReference>
<dbReference type="UniPathway" id="UPA00275">
    <property type="reaction ID" value="UER00401"/>
</dbReference>
<evidence type="ECO:0000313" key="19">
    <source>
        <dbReference type="EMBL" id="NIH55186.1"/>
    </source>
</evidence>
<comment type="similarity">
    <text evidence="5 14">In the C-terminal section; belongs to the HTP reductase family.</text>
</comment>
<dbReference type="PROSITE" id="PS00903">
    <property type="entry name" value="CYT_DCMP_DEAMINASES_1"/>
    <property type="match status" value="1"/>
</dbReference>
<feature type="binding site" evidence="16">
    <location>
        <position position="196"/>
    </location>
    <ligand>
        <name>substrate</name>
    </ligand>
</feature>
<comment type="similarity">
    <text evidence="4 14">In the N-terminal section; belongs to the cytidine and deoxycytidylate deaminase family.</text>
</comment>
<sequence>MTLTQDSPAAVAAMARALELAGRGPSGNPNPQVGCVILDANGETVAEGWHQGAGTPHAEVMAIANLAPEWRNHDNARQLTAVVTLEPCNHTGRTGPCAEAILSAGIGSVIYAVSDTGVASGGGAQRLMDAGVTVSGGLLANEVSHFIGPWLTFARTGRPHVILKWASSLDGRAAANDGTSQWITGPEARADVHVRRSAVDAIVVGTGTALADNPSLTARYPDGTLMLKQPIPVVVGKRSIPADAALHAHPQSPIIFHGTNLDLLLHELGDRGIRTVLVEGGPTLASAFIRAGLVDEVHAYLAPVLLGGSRLALDELGVATIDQAIRLTPFSTTVLGNDVRIIAHPIIAHPAALHHDSTLSPATATKEEN</sequence>
<dbReference type="InterPro" id="IPR004794">
    <property type="entry name" value="Eubact_RibD"/>
</dbReference>
<comment type="pathway">
    <text evidence="2 14">Cofactor biosynthesis; riboflavin biosynthesis; 5-amino-6-(D-ribitylamino)uracil from GTP: step 2/4.</text>
</comment>
<dbReference type="SUPFAM" id="SSF53597">
    <property type="entry name" value="Dihydrofolate reductase-like"/>
    <property type="match status" value="1"/>
</dbReference>
<evidence type="ECO:0000256" key="10">
    <source>
        <dbReference type="ARBA" id="ARBA00023002"/>
    </source>
</evidence>
<reference evidence="19 20" key="1">
    <citation type="submission" date="2020-02" db="EMBL/GenBank/DDBJ databases">
        <title>Sequencing the genomes of 1000 actinobacteria strains.</title>
        <authorList>
            <person name="Klenk H.-P."/>
        </authorList>
    </citation>
    <scope>NUCLEOTIDE SEQUENCE [LARGE SCALE GENOMIC DNA]</scope>
    <source>
        <strain evidence="19 20">DSM 27960</strain>
    </source>
</reference>
<evidence type="ECO:0000259" key="18">
    <source>
        <dbReference type="PROSITE" id="PS51747"/>
    </source>
</evidence>
<evidence type="ECO:0000256" key="7">
    <source>
        <dbReference type="ARBA" id="ARBA00022723"/>
    </source>
</evidence>
<evidence type="ECO:0000256" key="14">
    <source>
        <dbReference type="PIRNR" id="PIRNR006769"/>
    </source>
</evidence>
<evidence type="ECO:0000256" key="11">
    <source>
        <dbReference type="ARBA" id="ARBA00023268"/>
    </source>
</evidence>
<feature type="binding site" evidence="17">
    <location>
        <position position="57"/>
    </location>
    <ligand>
        <name>Zn(2+)</name>
        <dbReference type="ChEBI" id="CHEBI:29105"/>
        <note>catalytic</note>
    </ligand>
</feature>
<keyword evidence="10 14" id="KW-0560">Oxidoreductase</keyword>
<evidence type="ECO:0000256" key="15">
    <source>
        <dbReference type="PIRSR" id="PIRSR006769-1"/>
    </source>
</evidence>
<feature type="active site" description="Proton donor" evidence="15">
    <location>
        <position position="59"/>
    </location>
</feature>
<dbReference type="GO" id="GO:0008270">
    <property type="term" value="F:zinc ion binding"/>
    <property type="evidence" value="ECO:0007669"/>
    <property type="project" value="InterPro"/>
</dbReference>
<gene>
    <name evidence="19" type="ORF">FHX76_003101</name>
</gene>
<evidence type="ECO:0000256" key="2">
    <source>
        <dbReference type="ARBA" id="ARBA00004882"/>
    </source>
</evidence>
<feature type="domain" description="CMP/dCMP-type deaminase" evidence="18">
    <location>
        <begin position="8"/>
        <end position="135"/>
    </location>
</feature>
<protein>
    <recommendedName>
        <fullName evidence="14">Riboflavin biosynthesis protein RibD</fullName>
    </recommendedName>
    <domain>
        <recommendedName>
            <fullName evidence="14">Diaminohydroxyphosphoribosylaminopyrimidine deaminase</fullName>
            <shortName evidence="14">DRAP deaminase</shortName>
            <ecNumber evidence="14">3.5.4.26</ecNumber>
        </recommendedName>
        <alternativeName>
            <fullName evidence="14">Riboflavin-specific deaminase</fullName>
        </alternativeName>
    </domain>
    <domain>
        <recommendedName>
            <fullName evidence="14">5-amino-6-(5-phosphoribosylamino)uracil reductase</fullName>
            <ecNumber evidence="14">1.1.1.193</ecNumber>
        </recommendedName>
        <alternativeName>
            <fullName evidence="14">HTP reductase</fullName>
        </alternativeName>
    </domain>
</protein>
<dbReference type="GO" id="GO:0008835">
    <property type="term" value="F:diaminohydroxyphosphoribosylaminopyrimidine deaminase activity"/>
    <property type="evidence" value="ECO:0007669"/>
    <property type="project" value="UniProtKB-EC"/>
</dbReference>
<dbReference type="InterPro" id="IPR050765">
    <property type="entry name" value="Riboflavin_Biosynth_HTPR"/>
</dbReference>
<dbReference type="GO" id="GO:0009231">
    <property type="term" value="P:riboflavin biosynthetic process"/>
    <property type="evidence" value="ECO:0007669"/>
    <property type="project" value="UniProtKB-UniPathway"/>
</dbReference>
<feature type="binding site" evidence="16">
    <location>
        <begin position="281"/>
        <end position="287"/>
    </location>
    <ligand>
        <name>NADP(+)</name>
        <dbReference type="ChEBI" id="CHEBI:58349"/>
    </ligand>
</feature>
<keyword evidence="9 14" id="KW-0521">NADP</keyword>
<dbReference type="InterPro" id="IPR024072">
    <property type="entry name" value="DHFR-like_dom_sf"/>
</dbReference>
<evidence type="ECO:0000256" key="1">
    <source>
        <dbReference type="ARBA" id="ARBA00002151"/>
    </source>
</evidence>